<accession>K1PC66</accession>
<dbReference type="InParanoid" id="K1PC66"/>
<reference evidence="1" key="1">
    <citation type="journal article" date="2012" name="Nature">
        <title>The oyster genome reveals stress adaptation and complexity of shell formation.</title>
        <authorList>
            <person name="Zhang G."/>
            <person name="Fang X."/>
            <person name="Guo X."/>
            <person name="Li L."/>
            <person name="Luo R."/>
            <person name="Xu F."/>
            <person name="Yang P."/>
            <person name="Zhang L."/>
            <person name="Wang X."/>
            <person name="Qi H."/>
            <person name="Xiong Z."/>
            <person name="Que H."/>
            <person name="Xie Y."/>
            <person name="Holland P.W."/>
            <person name="Paps J."/>
            <person name="Zhu Y."/>
            <person name="Wu F."/>
            <person name="Chen Y."/>
            <person name="Wang J."/>
            <person name="Peng C."/>
            <person name="Meng J."/>
            <person name="Yang L."/>
            <person name="Liu J."/>
            <person name="Wen B."/>
            <person name="Zhang N."/>
            <person name="Huang Z."/>
            <person name="Zhu Q."/>
            <person name="Feng Y."/>
            <person name="Mount A."/>
            <person name="Hedgecock D."/>
            <person name="Xu Z."/>
            <person name="Liu Y."/>
            <person name="Domazet-Loso T."/>
            <person name="Du Y."/>
            <person name="Sun X."/>
            <person name="Zhang S."/>
            <person name="Liu B."/>
            <person name="Cheng P."/>
            <person name="Jiang X."/>
            <person name="Li J."/>
            <person name="Fan D."/>
            <person name="Wang W."/>
            <person name="Fu W."/>
            <person name="Wang T."/>
            <person name="Wang B."/>
            <person name="Zhang J."/>
            <person name="Peng Z."/>
            <person name="Li Y."/>
            <person name="Li N."/>
            <person name="Wang J."/>
            <person name="Chen M."/>
            <person name="He Y."/>
            <person name="Tan F."/>
            <person name="Song X."/>
            <person name="Zheng Q."/>
            <person name="Huang R."/>
            <person name="Yang H."/>
            <person name="Du X."/>
            <person name="Chen L."/>
            <person name="Yang M."/>
            <person name="Gaffney P.M."/>
            <person name="Wang S."/>
            <person name="Luo L."/>
            <person name="She Z."/>
            <person name="Ming Y."/>
            <person name="Huang W."/>
            <person name="Zhang S."/>
            <person name="Huang B."/>
            <person name="Zhang Y."/>
            <person name="Qu T."/>
            <person name="Ni P."/>
            <person name="Miao G."/>
            <person name="Wang J."/>
            <person name="Wang Q."/>
            <person name="Steinberg C.E."/>
            <person name="Wang H."/>
            <person name="Li N."/>
            <person name="Qian L."/>
            <person name="Zhang G."/>
            <person name="Li Y."/>
            <person name="Yang H."/>
            <person name="Liu X."/>
            <person name="Wang J."/>
            <person name="Yin Y."/>
            <person name="Wang J."/>
        </authorList>
    </citation>
    <scope>NUCLEOTIDE SEQUENCE [LARGE SCALE GENOMIC DNA]</scope>
    <source>
        <strain evidence="1">05x7-T-G4-1.051#20</strain>
    </source>
</reference>
<protein>
    <submittedName>
        <fullName evidence="1">Uncharacterized protein</fullName>
    </submittedName>
</protein>
<name>K1PC66_MAGGI</name>
<dbReference type="AlphaFoldDB" id="K1PC66"/>
<organism evidence="1">
    <name type="scientific">Magallana gigas</name>
    <name type="common">Pacific oyster</name>
    <name type="synonym">Crassostrea gigas</name>
    <dbReference type="NCBI Taxonomy" id="29159"/>
    <lineage>
        <taxon>Eukaryota</taxon>
        <taxon>Metazoa</taxon>
        <taxon>Spiralia</taxon>
        <taxon>Lophotrochozoa</taxon>
        <taxon>Mollusca</taxon>
        <taxon>Bivalvia</taxon>
        <taxon>Autobranchia</taxon>
        <taxon>Pteriomorphia</taxon>
        <taxon>Ostreida</taxon>
        <taxon>Ostreoidea</taxon>
        <taxon>Ostreidae</taxon>
        <taxon>Magallana</taxon>
    </lineage>
</organism>
<gene>
    <name evidence="1" type="ORF">CGI_10003925</name>
</gene>
<sequence length="112" mass="12512">MRAGARGRSSTKQHQLDSGIQSVNSEILRREAIESQDNSQAPSAAHVIFALLHLRTVSPRLEFAQTQLCLKKDNMRPWNSPSLKFRSLATKVKRGENKTGANIPCTHVQYIS</sequence>
<evidence type="ECO:0000313" key="1">
    <source>
        <dbReference type="EMBL" id="EKC21417.1"/>
    </source>
</evidence>
<dbReference type="HOGENOM" id="CLU_2148262_0_0_1"/>
<dbReference type="EMBL" id="JH816118">
    <property type="protein sequence ID" value="EKC21417.1"/>
    <property type="molecule type" value="Genomic_DNA"/>
</dbReference>
<proteinExistence type="predicted"/>